<dbReference type="AlphaFoldDB" id="A0A1F7JIX4"/>
<dbReference type="InterPro" id="IPR002797">
    <property type="entry name" value="Polysacc_synth"/>
</dbReference>
<evidence type="ECO:0000256" key="3">
    <source>
        <dbReference type="ARBA" id="ARBA00022692"/>
    </source>
</evidence>
<comment type="subcellular location">
    <subcellularLocation>
        <location evidence="1">Cell membrane</location>
        <topology evidence="1">Multi-pass membrane protein</topology>
    </subcellularLocation>
</comment>
<feature type="transmembrane region" description="Helical" evidence="6">
    <location>
        <begin position="183"/>
        <end position="204"/>
    </location>
</feature>
<organism evidence="7 8">
    <name type="scientific">Candidatus Roizmanbacteria bacterium RIFCSPLOWO2_02_FULL_36_11</name>
    <dbReference type="NCBI Taxonomy" id="1802071"/>
    <lineage>
        <taxon>Bacteria</taxon>
        <taxon>Candidatus Roizmaniibacteriota</taxon>
    </lineage>
</organism>
<dbReference type="Pfam" id="PF01943">
    <property type="entry name" value="Polysacc_synt"/>
    <property type="match status" value="1"/>
</dbReference>
<feature type="transmembrane region" description="Helical" evidence="6">
    <location>
        <begin position="155"/>
        <end position="177"/>
    </location>
</feature>
<dbReference type="PANTHER" id="PTHR30250:SF11">
    <property type="entry name" value="O-ANTIGEN TRANSPORTER-RELATED"/>
    <property type="match status" value="1"/>
</dbReference>
<feature type="transmembrane region" description="Helical" evidence="6">
    <location>
        <begin position="337"/>
        <end position="360"/>
    </location>
</feature>
<evidence type="ECO:0000256" key="2">
    <source>
        <dbReference type="ARBA" id="ARBA00022475"/>
    </source>
</evidence>
<feature type="transmembrane region" description="Helical" evidence="6">
    <location>
        <begin position="93"/>
        <end position="111"/>
    </location>
</feature>
<keyword evidence="3 6" id="KW-0812">Transmembrane</keyword>
<name>A0A1F7JIX4_9BACT</name>
<proteinExistence type="predicted"/>
<sequence>MKRLIHLVKLPTTKEVIVNTFGNYLNVLFTAFYALMLVRIMTPAQYGVLSVLFAITYLLANVLDFGVSASIYSYLPPILHNREETNKFIKANFVFQTVLAAIVILITFVFIKPIDNTILKLHVPMSSFFWTFISIPLFIWQNFTLNIFFAARKFLAANIALNIANVLKTGILLYFIWQKQASINAIIITLGVIGPLLFLGLLAYDRQTDVLKILQTSFHRSSIRLKYTLTFFVSSQFFNMASRIDLFMLSFYLPKADVGYYGLSQKIILTILTSVNSITQVLSPQFAKAVTKKEVISHMKKALLYMSIPTALFFIAAILPTWIYTLVFTSNYQKTAMITRILSSSYILYGISAIPSLFFLYTVRKPIYLCINNLVFLIIIAFGSYWLIPHFGVFGPTIAFFGCFIWSTLYLYLYYFLEIKKMKQ</sequence>
<comment type="caution">
    <text evidence="7">The sequence shown here is derived from an EMBL/GenBank/DDBJ whole genome shotgun (WGS) entry which is preliminary data.</text>
</comment>
<feature type="transmembrane region" description="Helical" evidence="6">
    <location>
        <begin position="48"/>
        <end position="72"/>
    </location>
</feature>
<keyword evidence="5 6" id="KW-0472">Membrane</keyword>
<evidence type="ECO:0000256" key="5">
    <source>
        <dbReference type="ARBA" id="ARBA00023136"/>
    </source>
</evidence>
<feature type="transmembrane region" description="Helical" evidence="6">
    <location>
        <begin position="123"/>
        <end position="143"/>
    </location>
</feature>
<dbReference type="PANTHER" id="PTHR30250">
    <property type="entry name" value="PST FAMILY PREDICTED COLANIC ACID TRANSPORTER"/>
    <property type="match status" value="1"/>
</dbReference>
<feature type="transmembrane region" description="Helical" evidence="6">
    <location>
        <begin position="367"/>
        <end position="388"/>
    </location>
</feature>
<feature type="transmembrane region" description="Helical" evidence="6">
    <location>
        <begin position="303"/>
        <end position="325"/>
    </location>
</feature>
<feature type="transmembrane region" description="Helical" evidence="6">
    <location>
        <begin position="394"/>
        <end position="417"/>
    </location>
</feature>
<dbReference type="Proteomes" id="UP000177418">
    <property type="component" value="Unassembled WGS sequence"/>
</dbReference>
<evidence type="ECO:0000313" key="7">
    <source>
        <dbReference type="EMBL" id="OGK55541.1"/>
    </source>
</evidence>
<accession>A0A1F7JIX4</accession>
<feature type="transmembrane region" description="Helical" evidence="6">
    <location>
        <begin position="21"/>
        <end position="42"/>
    </location>
</feature>
<protein>
    <recommendedName>
        <fullName evidence="9">Polysaccharide biosynthesis protein C-terminal domain-containing protein</fullName>
    </recommendedName>
</protein>
<evidence type="ECO:0000313" key="8">
    <source>
        <dbReference type="Proteomes" id="UP000177418"/>
    </source>
</evidence>
<evidence type="ECO:0000256" key="6">
    <source>
        <dbReference type="SAM" id="Phobius"/>
    </source>
</evidence>
<keyword evidence="2" id="KW-1003">Cell membrane</keyword>
<dbReference type="GO" id="GO:0005886">
    <property type="term" value="C:plasma membrane"/>
    <property type="evidence" value="ECO:0007669"/>
    <property type="project" value="UniProtKB-SubCell"/>
</dbReference>
<reference evidence="7 8" key="1">
    <citation type="journal article" date="2016" name="Nat. Commun.">
        <title>Thousands of microbial genomes shed light on interconnected biogeochemical processes in an aquifer system.</title>
        <authorList>
            <person name="Anantharaman K."/>
            <person name="Brown C.T."/>
            <person name="Hug L.A."/>
            <person name="Sharon I."/>
            <person name="Castelle C.J."/>
            <person name="Probst A.J."/>
            <person name="Thomas B.C."/>
            <person name="Singh A."/>
            <person name="Wilkins M.J."/>
            <person name="Karaoz U."/>
            <person name="Brodie E.L."/>
            <person name="Williams K.H."/>
            <person name="Hubbard S.S."/>
            <person name="Banfield J.F."/>
        </authorList>
    </citation>
    <scope>NUCLEOTIDE SEQUENCE [LARGE SCALE GENOMIC DNA]</scope>
</reference>
<dbReference type="EMBL" id="MGAV01000002">
    <property type="protein sequence ID" value="OGK55541.1"/>
    <property type="molecule type" value="Genomic_DNA"/>
</dbReference>
<evidence type="ECO:0008006" key="9">
    <source>
        <dbReference type="Google" id="ProtNLM"/>
    </source>
</evidence>
<keyword evidence="4 6" id="KW-1133">Transmembrane helix</keyword>
<gene>
    <name evidence="7" type="ORF">A3H78_05255</name>
</gene>
<dbReference type="InterPro" id="IPR050833">
    <property type="entry name" value="Poly_Biosynth_Transport"/>
</dbReference>
<evidence type="ECO:0000256" key="1">
    <source>
        <dbReference type="ARBA" id="ARBA00004651"/>
    </source>
</evidence>
<evidence type="ECO:0000256" key="4">
    <source>
        <dbReference type="ARBA" id="ARBA00022989"/>
    </source>
</evidence>